<comment type="subcellular location">
    <subcellularLocation>
        <location evidence="1 8">Secreted</location>
    </subcellularLocation>
</comment>
<dbReference type="PANTHER" id="PTHR48482">
    <property type="entry name" value="INTERLEUKIN-19-RELATED"/>
    <property type="match status" value="1"/>
</dbReference>
<evidence type="ECO:0000256" key="3">
    <source>
        <dbReference type="ARBA" id="ARBA00011144"/>
    </source>
</evidence>
<evidence type="ECO:0000256" key="8">
    <source>
        <dbReference type="RuleBase" id="RU368043"/>
    </source>
</evidence>
<evidence type="ECO:0000313" key="9">
    <source>
        <dbReference type="Ensembl" id="ENSPKIP00000019300.1"/>
    </source>
</evidence>
<dbReference type="CTD" id="3586"/>
<dbReference type="InterPro" id="IPR009079">
    <property type="entry name" value="4_helix_cytokine-like_core"/>
</dbReference>
<evidence type="ECO:0000313" key="10">
    <source>
        <dbReference type="Proteomes" id="UP000261540"/>
    </source>
</evidence>
<dbReference type="KEGG" id="pki:111854443"/>
<dbReference type="GeneID" id="111854443"/>
<keyword evidence="10" id="KW-1185">Reference proteome</keyword>
<keyword evidence="5 8" id="KW-0964">Secreted</keyword>
<proteinExistence type="inferred from homology"/>
<dbReference type="GO" id="GO:0032496">
    <property type="term" value="P:response to lipopolysaccharide"/>
    <property type="evidence" value="ECO:0007669"/>
    <property type="project" value="Ensembl"/>
</dbReference>
<keyword evidence="4 8" id="KW-0202">Cytokine</keyword>
<dbReference type="Pfam" id="PF00726">
    <property type="entry name" value="IL10"/>
    <property type="match status" value="1"/>
</dbReference>
<comment type="function">
    <text evidence="8">Immune regulatory cytokine.</text>
</comment>
<comment type="subunit">
    <text evidence="3">Homodimer. Interacts with IL10RA and IL10RB.</text>
</comment>
<dbReference type="GO" id="GO:0001817">
    <property type="term" value="P:regulation of cytokine production"/>
    <property type="evidence" value="ECO:0007669"/>
    <property type="project" value="UniProtKB-ARBA"/>
</dbReference>
<dbReference type="GO" id="GO:0006955">
    <property type="term" value="P:immune response"/>
    <property type="evidence" value="ECO:0007669"/>
    <property type="project" value="Ensembl"/>
</dbReference>
<protein>
    <recommendedName>
        <fullName evidence="8">Interleukin family protein</fullName>
    </recommendedName>
</protein>
<dbReference type="GO" id="GO:0050728">
    <property type="term" value="P:negative regulation of inflammatory response"/>
    <property type="evidence" value="ECO:0007669"/>
    <property type="project" value="Ensembl"/>
</dbReference>
<dbReference type="AlphaFoldDB" id="A0A3B3RN78"/>
<dbReference type="PANTHER" id="PTHR48482:SF5">
    <property type="entry name" value="INTERLEUKIN-10"/>
    <property type="match status" value="1"/>
</dbReference>
<comment type="similarity">
    <text evidence="2 8">Belongs to the IL-10 family.</text>
</comment>
<accession>A0A3B3RN78</accession>
<dbReference type="GO" id="GO:0005615">
    <property type="term" value="C:extracellular space"/>
    <property type="evidence" value="ECO:0007669"/>
    <property type="project" value="UniProtKB-UniRule"/>
</dbReference>
<dbReference type="STRING" id="1676925.ENSPKIP00000019300"/>
<evidence type="ECO:0000256" key="2">
    <source>
        <dbReference type="ARBA" id="ARBA00008813"/>
    </source>
</evidence>
<dbReference type="Proteomes" id="UP000261540">
    <property type="component" value="Unplaced"/>
</dbReference>
<dbReference type="SUPFAM" id="SSF47266">
    <property type="entry name" value="4-helical cytokines"/>
    <property type="match status" value="1"/>
</dbReference>
<dbReference type="PRINTS" id="PR01294">
    <property type="entry name" value="INTRLEUKIN10"/>
</dbReference>
<evidence type="ECO:0000256" key="6">
    <source>
        <dbReference type="ARBA" id="ARBA00022729"/>
    </source>
</evidence>
<dbReference type="GO" id="GO:0042742">
    <property type="term" value="P:defense response to bacterium"/>
    <property type="evidence" value="ECO:0007669"/>
    <property type="project" value="Ensembl"/>
</dbReference>
<keyword evidence="7" id="KW-1015">Disulfide bond</keyword>
<dbReference type="GeneTree" id="ENSGT00950000183124"/>
<evidence type="ECO:0000256" key="1">
    <source>
        <dbReference type="ARBA" id="ARBA00004613"/>
    </source>
</evidence>
<dbReference type="GO" id="GO:0008593">
    <property type="term" value="P:regulation of Notch signaling pathway"/>
    <property type="evidence" value="ECO:0007669"/>
    <property type="project" value="Ensembl"/>
</dbReference>
<dbReference type="GO" id="GO:0005125">
    <property type="term" value="F:cytokine activity"/>
    <property type="evidence" value="ECO:0007669"/>
    <property type="project" value="UniProtKB-UniRule"/>
</dbReference>
<reference evidence="9" key="1">
    <citation type="submission" date="2025-08" db="UniProtKB">
        <authorList>
            <consortium name="Ensembl"/>
        </authorList>
    </citation>
    <scope>IDENTIFICATION</scope>
</reference>
<dbReference type="Ensembl" id="ENSPKIT00000036147.1">
    <property type="protein sequence ID" value="ENSPKIP00000019300.1"/>
    <property type="gene ID" value="ENSPKIG00000004527.1"/>
</dbReference>
<dbReference type="Gene3D" id="1.20.1250.10">
    <property type="match status" value="1"/>
</dbReference>
<evidence type="ECO:0000256" key="7">
    <source>
        <dbReference type="ARBA" id="ARBA00023157"/>
    </source>
</evidence>
<dbReference type="InterPro" id="IPR020443">
    <property type="entry name" value="IL-10/19/20/24/26"/>
</dbReference>
<keyword evidence="6 8" id="KW-0732">Signal</keyword>
<reference evidence="9" key="2">
    <citation type="submission" date="2025-09" db="UniProtKB">
        <authorList>
            <consortium name="Ensembl"/>
        </authorList>
    </citation>
    <scope>IDENTIFICATION</scope>
</reference>
<feature type="signal peptide" evidence="8">
    <location>
        <begin position="1"/>
        <end position="27"/>
    </location>
</feature>
<dbReference type="RefSeq" id="XP_023688156.1">
    <property type="nucleotide sequence ID" value="XM_023832388.2"/>
</dbReference>
<feature type="chain" id="PRO_5031593600" description="Interleukin family protein" evidence="8">
    <location>
        <begin position="28"/>
        <end position="176"/>
    </location>
</feature>
<dbReference type="SMART" id="SM00188">
    <property type="entry name" value="IL10"/>
    <property type="match status" value="1"/>
</dbReference>
<organism evidence="9 10">
    <name type="scientific">Paramormyrops kingsleyae</name>
    <dbReference type="NCBI Taxonomy" id="1676925"/>
    <lineage>
        <taxon>Eukaryota</taxon>
        <taxon>Metazoa</taxon>
        <taxon>Chordata</taxon>
        <taxon>Craniata</taxon>
        <taxon>Vertebrata</taxon>
        <taxon>Euteleostomi</taxon>
        <taxon>Actinopterygii</taxon>
        <taxon>Neopterygii</taxon>
        <taxon>Teleostei</taxon>
        <taxon>Osteoglossocephala</taxon>
        <taxon>Osteoglossomorpha</taxon>
        <taxon>Osteoglossiformes</taxon>
        <taxon>Mormyridae</taxon>
        <taxon>Paramormyrops</taxon>
    </lineage>
</organism>
<dbReference type="InterPro" id="IPR000098">
    <property type="entry name" value="IL-10"/>
</dbReference>
<evidence type="ECO:0000256" key="5">
    <source>
        <dbReference type="ARBA" id="ARBA00022525"/>
    </source>
</evidence>
<name>A0A3B3RN78_9TELE</name>
<dbReference type="OrthoDB" id="9931894at2759"/>
<sequence length="176" mass="20081">MLFSTFTFLSFFIIAVVFDSSANCIHCDKFVEGFPAKLKELRKTFSRIKNYYEANDNTDTALLDDTILQDFKSPSGCHAMNDILRFYLDTVLPTAATKAPRLHTPDISIISGIFSGLKKDVIACKKYFSCKKPFSLEIITSTYKNMNVDGLYKAMGELDLLFNYIEEYLVSKRSRK</sequence>
<dbReference type="GO" id="GO:1905298">
    <property type="term" value="P:regulation of intestinal epithelial cell development"/>
    <property type="evidence" value="ECO:0007669"/>
    <property type="project" value="Ensembl"/>
</dbReference>
<evidence type="ECO:0000256" key="4">
    <source>
        <dbReference type="ARBA" id="ARBA00022514"/>
    </source>
</evidence>